<dbReference type="InterPro" id="IPR036397">
    <property type="entry name" value="RNaseH_sf"/>
</dbReference>
<protein>
    <recommendedName>
        <fullName evidence="4">Transposase Tc1-like domain-containing protein</fullName>
    </recommendedName>
</protein>
<comment type="caution">
    <text evidence="2">The sequence shown here is derived from an EMBL/GenBank/DDBJ whole genome shotgun (WGS) entry which is preliminary data.</text>
</comment>
<keyword evidence="3" id="KW-1185">Reference proteome</keyword>
<dbReference type="PANTHER" id="PTHR23022:SF135">
    <property type="entry name" value="SI:DKEY-77F5.3"/>
    <property type="match status" value="1"/>
</dbReference>
<sequence length="238" mass="28166">AKKYRKSRSLPPIRKTLRDDIRGLRDDGLSYRKIAEEMRRRGDRISHTTVRRIIKNKGLREPRRPYTPRSIPKHLHPTVKLLVDTLYEEENTRTTNEIIELIYEKLGVEVRREVVATIREELGLRHHRIRYGHTVRLVNQLIRMIYCERKLEECEQFLSHVFTDETYVQLGKNSTTCFVKNRHDAVKPAPKHVPKVLVWGGISTQGPCPLIILRGKESIVDSSRYQWIIHEAYLQWSR</sequence>
<dbReference type="InterPro" id="IPR009057">
    <property type="entry name" value="Homeodomain-like_sf"/>
</dbReference>
<dbReference type="PANTHER" id="PTHR23022">
    <property type="entry name" value="TRANSPOSABLE ELEMENT-RELATED"/>
    <property type="match status" value="1"/>
</dbReference>
<dbReference type="GO" id="GO:0005634">
    <property type="term" value="C:nucleus"/>
    <property type="evidence" value="ECO:0007669"/>
    <property type="project" value="UniProtKB-SubCell"/>
</dbReference>
<dbReference type="InterPro" id="IPR052338">
    <property type="entry name" value="Transposase_5"/>
</dbReference>
<dbReference type="SUPFAM" id="SSF46689">
    <property type="entry name" value="Homeodomain-like"/>
    <property type="match status" value="1"/>
</dbReference>
<evidence type="ECO:0000313" key="2">
    <source>
        <dbReference type="EMBL" id="GMR39101.1"/>
    </source>
</evidence>
<dbReference type="AlphaFoldDB" id="A0AAN4ZHD4"/>
<dbReference type="Gene3D" id="3.30.420.10">
    <property type="entry name" value="Ribonuclease H-like superfamily/Ribonuclease H"/>
    <property type="match status" value="1"/>
</dbReference>
<dbReference type="GO" id="GO:0003676">
    <property type="term" value="F:nucleic acid binding"/>
    <property type="evidence" value="ECO:0007669"/>
    <property type="project" value="InterPro"/>
</dbReference>
<evidence type="ECO:0000256" key="1">
    <source>
        <dbReference type="ARBA" id="ARBA00004123"/>
    </source>
</evidence>
<organism evidence="2 3">
    <name type="scientific">Pristionchus mayeri</name>
    <dbReference type="NCBI Taxonomy" id="1317129"/>
    <lineage>
        <taxon>Eukaryota</taxon>
        <taxon>Metazoa</taxon>
        <taxon>Ecdysozoa</taxon>
        <taxon>Nematoda</taxon>
        <taxon>Chromadorea</taxon>
        <taxon>Rhabditida</taxon>
        <taxon>Rhabditina</taxon>
        <taxon>Diplogasteromorpha</taxon>
        <taxon>Diplogasteroidea</taxon>
        <taxon>Neodiplogasteridae</taxon>
        <taxon>Pristionchus</taxon>
    </lineage>
</organism>
<reference evidence="3" key="1">
    <citation type="submission" date="2022-10" db="EMBL/GenBank/DDBJ databases">
        <title>Genome assembly of Pristionchus species.</title>
        <authorList>
            <person name="Yoshida K."/>
            <person name="Sommer R.J."/>
        </authorList>
    </citation>
    <scope>NUCLEOTIDE SEQUENCE [LARGE SCALE GENOMIC DNA]</scope>
    <source>
        <strain evidence="3">RS5460</strain>
    </source>
</reference>
<comment type="subcellular location">
    <subcellularLocation>
        <location evidence="1">Nucleus</location>
    </subcellularLocation>
</comment>
<accession>A0AAN4ZHD4</accession>
<name>A0AAN4ZHD4_9BILA</name>
<dbReference type="Gene3D" id="1.10.10.10">
    <property type="entry name" value="Winged helix-like DNA-binding domain superfamily/Winged helix DNA-binding domain"/>
    <property type="match status" value="1"/>
</dbReference>
<dbReference type="Proteomes" id="UP001328107">
    <property type="component" value="Unassembled WGS sequence"/>
</dbReference>
<dbReference type="EMBL" id="BTRK01000002">
    <property type="protein sequence ID" value="GMR39101.1"/>
    <property type="molecule type" value="Genomic_DNA"/>
</dbReference>
<proteinExistence type="predicted"/>
<evidence type="ECO:0000313" key="3">
    <source>
        <dbReference type="Proteomes" id="UP001328107"/>
    </source>
</evidence>
<dbReference type="InterPro" id="IPR036388">
    <property type="entry name" value="WH-like_DNA-bd_sf"/>
</dbReference>
<feature type="non-terminal residue" evidence="2">
    <location>
        <position position="1"/>
    </location>
</feature>
<feature type="non-terminal residue" evidence="2">
    <location>
        <position position="238"/>
    </location>
</feature>
<gene>
    <name evidence="2" type="ORF">PMAYCL1PPCAC_09296</name>
</gene>
<evidence type="ECO:0008006" key="4">
    <source>
        <dbReference type="Google" id="ProtNLM"/>
    </source>
</evidence>